<accession>A0ABR1R5E2</accession>
<dbReference type="Gene3D" id="1.10.510.10">
    <property type="entry name" value="Transferase(Phosphotransferase) domain 1"/>
    <property type="match status" value="1"/>
</dbReference>
<organism evidence="2 3">
    <name type="scientific">Apiospora marii</name>
    <dbReference type="NCBI Taxonomy" id="335849"/>
    <lineage>
        <taxon>Eukaryota</taxon>
        <taxon>Fungi</taxon>
        <taxon>Dikarya</taxon>
        <taxon>Ascomycota</taxon>
        <taxon>Pezizomycotina</taxon>
        <taxon>Sordariomycetes</taxon>
        <taxon>Xylariomycetidae</taxon>
        <taxon>Amphisphaeriales</taxon>
        <taxon>Apiosporaceae</taxon>
        <taxon>Apiospora</taxon>
    </lineage>
</organism>
<protein>
    <submittedName>
        <fullName evidence="2">Kinase-like domain-containing protein</fullName>
    </submittedName>
</protein>
<keyword evidence="3" id="KW-1185">Reference proteome</keyword>
<evidence type="ECO:0000313" key="2">
    <source>
        <dbReference type="EMBL" id="KAK8000983.1"/>
    </source>
</evidence>
<reference evidence="2 3" key="1">
    <citation type="submission" date="2023-01" db="EMBL/GenBank/DDBJ databases">
        <title>Analysis of 21 Apiospora genomes using comparative genomics revels a genus with tremendous synthesis potential of carbohydrate active enzymes and secondary metabolites.</title>
        <authorList>
            <person name="Sorensen T."/>
        </authorList>
    </citation>
    <scope>NUCLEOTIDE SEQUENCE [LARGE SCALE GENOMIC DNA]</scope>
    <source>
        <strain evidence="2 3">CBS 20057</strain>
    </source>
</reference>
<evidence type="ECO:0000256" key="1">
    <source>
        <dbReference type="SAM" id="MobiDB-lite"/>
    </source>
</evidence>
<evidence type="ECO:0000313" key="3">
    <source>
        <dbReference type="Proteomes" id="UP001396898"/>
    </source>
</evidence>
<feature type="region of interest" description="Disordered" evidence="1">
    <location>
        <begin position="1"/>
        <end position="28"/>
    </location>
</feature>
<comment type="caution">
    <text evidence="2">The sequence shown here is derived from an EMBL/GenBank/DDBJ whole genome shotgun (WGS) entry which is preliminary data.</text>
</comment>
<dbReference type="EMBL" id="JAQQWI010000018">
    <property type="protein sequence ID" value="KAK8000983.1"/>
    <property type="molecule type" value="Genomic_DNA"/>
</dbReference>
<dbReference type="InterPro" id="IPR011009">
    <property type="entry name" value="Kinase-like_dom_sf"/>
</dbReference>
<proteinExistence type="predicted"/>
<sequence>MADASPVNGQSDPNLTHLAVTPTTTRNRSTRLADIEPQRVVASAECHMPVFHANDIHSDHSLSRKPTNHLSPDGLSDIPRTALDTINGDNNSEYYEATEKDLIPYLSSDEGERSYGGFLGVSPTLPDGHGVLRTAIEGLDPAEYAQEASLPPPPTVVSDAGNQHFKGQNRINSNSNSSCRLSQKTLEDQLFDARHFAQRPHTENWRGFIPKGQLDGIITEESVFGELKACLSNQIGSEEIREYAKCVCRDKKSELPDGRTKLKSFKSIFALLVLFRKPAEIIDFLKEDVSDIDLPLVSHGGTHHIGRRNRMFKPGEEETTLLGCFFKWSRIESESFLNYQWMMISPFFKESQYNDVQHYELHENHILPWIASDEDDYFEQQGGFGTVFPVRIHKEHHNFRDLEACRRGFAIKQLLNSDPVQFNREVGILQKFVGRNSHPHIVSLLATYLHRGKYHMIFYRAQSDLLKYWKAVNPDPDFNLDTIRWMAKQCEGIAGGLV</sequence>
<feature type="region of interest" description="Disordered" evidence="1">
    <location>
        <begin position="57"/>
        <end position="76"/>
    </location>
</feature>
<dbReference type="Proteomes" id="UP001396898">
    <property type="component" value="Unassembled WGS sequence"/>
</dbReference>
<dbReference type="SUPFAM" id="SSF56112">
    <property type="entry name" value="Protein kinase-like (PK-like)"/>
    <property type="match status" value="1"/>
</dbReference>
<name>A0ABR1R5E2_9PEZI</name>
<gene>
    <name evidence="2" type="ORF">PG991_013205</name>
</gene>